<comment type="subcellular location">
    <subcellularLocation>
        <location evidence="1">Endosome</location>
    </subcellularLocation>
</comment>
<gene>
    <name evidence="9" type="ORF">JAAARDRAFT_30371</name>
</gene>
<dbReference type="GO" id="GO:0043162">
    <property type="term" value="P:ubiquitin-dependent protein catabolic process via the multivesicular body sorting pathway"/>
    <property type="evidence" value="ECO:0007669"/>
    <property type="project" value="UniProtKB-ARBA"/>
</dbReference>
<dbReference type="InterPro" id="IPR037202">
    <property type="entry name" value="ESCRT_assembly_dom"/>
</dbReference>
<evidence type="ECO:0000256" key="3">
    <source>
        <dbReference type="ARBA" id="ARBA00022448"/>
    </source>
</evidence>
<dbReference type="HOGENOM" id="CLU_087365_1_0_1"/>
<organism evidence="9 10">
    <name type="scientific">Jaapia argillacea MUCL 33604</name>
    <dbReference type="NCBI Taxonomy" id="933084"/>
    <lineage>
        <taxon>Eukaryota</taxon>
        <taxon>Fungi</taxon>
        <taxon>Dikarya</taxon>
        <taxon>Basidiomycota</taxon>
        <taxon>Agaricomycotina</taxon>
        <taxon>Agaricomycetes</taxon>
        <taxon>Agaricomycetidae</taxon>
        <taxon>Jaapiales</taxon>
        <taxon>Jaapiaceae</taxon>
        <taxon>Jaapia</taxon>
    </lineage>
</organism>
<accession>A0A067Q8K9</accession>
<dbReference type="Pfam" id="PF07200">
    <property type="entry name" value="Mod_r"/>
    <property type="match status" value="1"/>
</dbReference>
<evidence type="ECO:0000256" key="1">
    <source>
        <dbReference type="ARBA" id="ARBA00004177"/>
    </source>
</evidence>
<evidence type="ECO:0000313" key="9">
    <source>
        <dbReference type="EMBL" id="KDQ62475.1"/>
    </source>
</evidence>
<keyword evidence="5 6" id="KW-0653">Protein transport</keyword>
<dbReference type="STRING" id="933084.A0A067Q8K9"/>
<evidence type="ECO:0000256" key="5">
    <source>
        <dbReference type="ARBA" id="ARBA00022927"/>
    </source>
</evidence>
<dbReference type="GO" id="GO:0006612">
    <property type="term" value="P:protein targeting to membrane"/>
    <property type="evidence" value="ECO:0007669"/>
    <property type="project" value="TreeGrafter"/>
</dbReference>
<evidence type="ECO:0000256" key="2">
    <source>
        <dbReference type="ARBA" id="ARBA00007617"/>
    </source>
</evidence>
<dbReference type="AlphaFoldDB" id="A0A067Q8K9"/>
<keyword evidence="10" id="KW-1185">Reference proteome</keyword>
<dbReference type="InterPro" id="IPR009851">
    <property type="entry name" value="Mod_r"/>
</dbReference>
<feature type="domain" description="VPS37 C-terminal" evidence="8">
    <location>
        <begin position="86"/>
        <end position="189"/>
    </location>
</feature>
<dbReference type="PANTHER" id="PTHR13678">
    <property type="entry name" value="VACUOLAR PROTEIN SORTING-ASSOCIATED PROTEIN 37"/>
    <property type="match status" value="1"/>
</dbReference>
<dbReference type="GO" id="GO:0000813">
    <property type="term" value="C:ESCRT I complex"/>
    <property type="evidence" value="ECO:0007669"/>
    <property type="project" value="UniProtKB-ARBA"/>
</dbReference>
<sequence length="189" mass="22033">MSDPLQTDFPELSNLSREDLEELLADPLYFQSIFHSLPRVEALYQSQAELGSANEAIAQKNLTLQEGLYTLRSETKEAFDEAKRLEARWKELEREQKEMYQRFTPQFLLMRLKHSTSAQDDLSERLASSFVHSSSSSSSFSNENETAVAATNKEMDDFVREFKELRKVYHKRVVWGERWAGGQVQWRDD</sequence>
<evidence type="ECO:0000256" key="6">
    <source>
        <dbReference type="PROSITE-ProRule" id="PRU00646"/>
    </source>
</evidence>
<feature type="coiled-coil region" evidence="7">
    <location>
        <begin position="75"/>
        <end position="102"/>
    </location>
</feature>
<dbReference type="SUPFAM" id="SSF140111">
    <property type="entry name" value="Endosomal sorting complex assembly domain"/>
    <property type="match status" value="1"/>
</dbReference>
<dbReference type="PANTHER" id="PTHR13678:SF2">
    <property type="entry name" value="VACUOLAR PROTEIN SORTING-ASSOCIATED PROTEIN 37A"/>
    <property type="match status" value="1"/>
</dbReference>
<dbReference type="OrthoDB" id="10260857at2759"/>
<reference evidence="10" key="1">
    <citation type="journal article" date="2014" name="Proc. Natl. Acad. Sci. U.S.A.">
        <title>Extensive sampling of basidiomycete genomes demonstrates inadequacy of the white-rot/brown-rot paradigm for wood decay fungi.</title>
        <authorList>
            <person name="Riley R."/>
            <person name="Salamov A.A."/>
            <person name="Brown D.W."/>
            <person name="Nagy L.G."/>
            <person name="Floudas D."/>
            <person name="Held B.W."/>
            <person name="Levasseur A."/>
            <person name="Lombard V."/>
            <person name="Morin E."/>
            <person name="Otillar R."/>
            <person name="Lindquist E.A."/>
            <person name="Sun H."/>
            <person name="LaButti K.M."/>
            <person name="Schmutz J."/>
            <person name="Jabbour D."/>
            <person name="Luo H."/>
            <person name="Baker S.E."/>
            <person name="Pisabarro A.G."/>
            <person name="Walton J.D."/>
            <person name="Blanchette R.A."/>
            <person name="Henrissat B."/>
            <person name="Martin F."/>
            <person name="Cullen D."/>
            <person name="Hibbett D.S."/>
            <person name="Grigoriev I.V."/>
        </authorList>
    </citation>
    <scope>NUCLEOTIDE SEQUENCE [LARGE SCALE GENOMIC DNA]</scope>
    <source>
        <strain evidence="10">MUCL 33604</strain>
    </source>
</reference>
<dbReference type="PROSITE" id="PS51314">
    <property type="entry name" value="VPS37_C"/>
    <property type="match status" value="1"/>
</dbReference>
<dbReference type="Proteomes" id="UP000027265">
    <property type="component" value="Unassembled WGS sequence"/>
</dbReference>
<keyword evidence="7" id="KW-0175">Coiled coil</keyword>
<protein>
    <recommendedName>
        <fullName evidence="8">VPS37 C-terminal domain-containing protein</fullName>
    </recommendedName>
</protein>
<name>A0A067Q8K9_9AGAM</name>
<keyword evidence="4" id="KW-0967">Endosome</keyword>
<dbReference type="InterPro" id="IPR029012">
    <property type="entry name" value="Helix_hairpin_bin_sf"/>
</dbReference>
<comment type="similarity">
    <text evidence="2">Belongs to the VPS37 family.</text>
</comment>
<evidence type="ECO:0000259" key="8">
    <source>
        <dbReference type="PROSITE" id="PS51314"/>
    </source>
</evidence>
<dbReference type="GO" id="GO:0006623">
    <property type="term" value="P:protein targeting to vacuole"/>
    <property type="evidence" value="ECO:0007669"/>
    <property type="project" value="TreeGrafter"/>
</dbReference>
<evidence type="ECO:0000256" key="4">
    <source>
        <dbReference type="ARBA" id="ARBA00022753"/>
    </source>
</evidence>
<evidence type="ECO:0000256" key="7">
    <source>
        <dbReference type="SAM" id="Coils"/>
    </source>
</evidence>
<dbReference type="Gene3D" id="1.10.287.660">
    <property type="entry name" value="Helix hairpin bin"/>
    <property type="match status" value="1"/>
</dbReference>
<dbReference type="EMBL" id="KL197711">
    <property type="protein sequence ID" value="KDQ62475.1"/>
    <property type="molecule type" value="Genomic_DNA"/>
</dbReference>
<proteinExistence type="inferred from homology"/>
<evidence type="ECO:0000313" key="10">
    <source>
        <dbReference type="Proteomes" id="UP000027265"/>
    </source>
</evidence>
<dbReference type="InParanoid" id="A0A067Q8K9"/>
<keyword evidence="3 6" id="KW-0813">Transport</keyword>